<gene>
    <name evidence="2" type="ORF">UFOPK2754_00975</name>
    <name evidence="3" type="ORF">UFOPK3139_02942</name>
    <name evidence="4" type="ORF">UFOPK3967_01984</name>
</gene>
<sequence length="242" mass="26077">MQDDGWQVDQQGRVRWLLIDRPARKNAMTSAMGTRLGELLEDAQCDAGTRVIVISGVGDAFSAGLDRDEIASGLANKSSFPVEAFYAFTKPTIACVNGLAYGGGATLAVACDMRVVADSGSFTFGLAKLGLTPEWGSSYFLWRQVGWSRALDLFLTGRPVDAAEAFRLGLADRVVADADLRAETQRFAEQLASLPEGAAEATKAVLRRGLDVDFGEAREVERAGLAERVRAMRARAKDRAAR</sequence>
<dbReference type="PROSITE" id="PS00166">
    <property type="entry name" value="ENOYL_COA_HYDRATASE"/>
    <property type="match status" value="1"/>
</dbReference>
<organism evidence="3">
    <name type="scientific">freshwater metagenome</name>
    <dbReference type="NCBI Taxonomy" id="449393"/>
    <lineage>
        <taxon>unclassified sequences</taxon>
        <taxon>metagenomes</taxon>
        <taxon>ecological metagenomes</taxon>
    </lineage>
</organism>
<reference evidence="3" key="1">
    <citation type="submission" date="2020-05" db="EMBL/GenBank/DDBJ databases">
        <authorList>
            <person name="Chiriac C."/>
            <person name="Salcher M."/>
            <person name="Ghai R."/>
            <person name="Kavagutti S V."/>
        </authorList>
    </citation>
    <scope>NUCLEOTIDE SEQUENCE</scope>
</reference>
<evidence type="ECO:0000313" key="2">
    <source>
        <dbReference type="EMBL" id="CAB4738205.1"/>
    </source>
</evidence>
<proteinExistence type="inferred from homology"/>
<dbReference type="InterPro" id="IPR018376">
    <property type="entry name" value="Enoyl-CoA_hyd/isom_CS"/>
</dbReference>
<evidence type="ECO:0000256" key="1">
    <source>
        <dbReference type="ARBA" id="ARBA00005254"/>
    </source>
</evidence>
<dbReference type="SUPFAM" id="SSF52096">
    <property type="entry name" value="ClpP/crotonase"/>
    <property type="match status" value="1"/>
</dbReference>
<dbReference type="PANTHER" id="PTHR43802">
    <property type="entry name" value="ENOYL-COA HYDRATASE"/>
    <property type="match status" value="1"/>
</dbReference>
<comment type="similarity">
    <text evidence="1">Belongs to the enoyl-CoA hydratase/isomerase family.</text>
</comment>
<dbReference type="EMBL" id="CAFBOS010000133">
    <property type="protein sequence ID" value="CAB5006204.1"/>
    <property type="molecule type" value="Genomic_DNA"/>
</dbReference>
<dbReference type="EMBL" id="CAEZYR010000027">
    <property type="protein sequence ID" value="CAB4738205.1"/>
    <property type="molecule type" value="Genomic_DNA"/>
</dbReference>
<dbReference type="PANTHER" id="PTHR43802:SF1">
    <property type="entry name" value="IP11341P-RELATED"/>
    <property type="match status" value="1"/>
</dbReference>
<name>A0A6J7AW37_9ZZZZ</name>
<dbReference type="Gene3D" id="3.90.226.10">
    <property type="entry name" value="2-enoyl-CoA Hydratase, Chain A, domain 1"/>
    <property type="match status" value="1"/>
</dbReference>
<protein>
    <submittedName>
        <fullName evidence="3">Unannotated protein</fullName>
    </submittedName>
</protein>
<dbReference type="GO" id="GO:0003824">
    <property type="term" value="F:catalytic activity"/>
    <property type="evidence" value="ECO:0007669"/>
    <property type="project" value="InterPro"/>
</dbReference>
<dbReference type="AlphaFoldDB" id="A0A6J7AW37"/>
<dbReference type="InterPro" id="IPR029045">
    <property type="entry name" value="ClpP/crotonase-like_dom_sf"/>
</dbReference>
<dbReference type="EMBL" id="CAFABA010000185">
    <property type="protein sequence ID" value="CAB4836498.1"/>
    <property type="molecule type" value="Genomic_DNA"/>
</dbReference>
<dbReference type="Pfam" id="PF00378">
    <property type="entry name" value="ECH_1"/>
    <property type="match status" value="1"/>
</dbReference>
<accession>A0A6J7AW37</accession>
<evidence type="ECO:0000313" key="3">
    <source>
        <dbReference type="EMBL" id="CAB4836498.1"/>
    </source>
</evidence>
<evidence type="ECO:0000313" key="4">
    <source>
        <dbReference type="EMBL" id="CAB5006204.1"/>
    </source>
</evidence>
<dbReference type="CDD" id="cd06558">
    <property type="entry name" value="crotonase-like"/>
    <property type="match status" value="1"/>
</dbReference>
<dbReference type="InterPro" id="IPR001753">
    <property type="entry name" value="Enoyl-CoA_hydra/iso"/>
</dbReference>